<dbReference type="Proteomes" id="UP001157502">
    <property type="component" value="Chromosome 29"/>
</dbReference>
<evidence type="ECO:0000313" key="1">
    <source>
        <dbReference type="EMBL" id="KAJ7989562.1"/>
    </source>
</evidence>
<protein>
    <submittedName>
        <fullName evidence="1">Uncharacterized protein</fullName>
    </submittedName>
</protein>
<comment type="caution">
    <text evidence="1">The sequence shown here is derived from an EMBL/GenBank/DDBJ whole genome shotgun (WGS) entry which is preliminary data.</text>
</comment>
<organism evidence="1 2">
    <name type="scientific">Dallia pectoralis</name>
    <name type="common">Alaska blackfish</name>
    <dbReference type="NCBI Taxonomy" id="75939"/>
    <lineage>
        <taxon>Eukaryota</taxon>
        <taxon>Metazoa</taxon>
        <taxon>Chordata</taxon>
        <taxon>Craniata</taxon>
        <taxon>Vertebrata</taxon>
        <taxon>Euteleostomi</taxon>
        <taxon>Actinopterygii</taxon>
        <taxon>Neopterygii</taxon>
        <taxon>Teleostei</taxon>
        <taxon>Protacanthopterygii</taxon>
        <taxon>Esociformes</taxon>
        <taxon>Umbridae</taxon>
        <taxon>Dallia</taxon>
    </lineage>
</organism>
<sequence length="111" mass="12436">MSPGIKQRRAKPLIDQKWRQLPGAAKREGGAEDRSRDQGENELSTFFLYQHLPPPASPPSNRTTSSTPRTPHLPGWYSSRSKSLKHLCCRLLPCPDQLGLCPSVCEDRLSL</sequence>
<dbReference type="EMBL" id="CM055756">
    <property type="protein sequence ID" value="KAJ7989562.1"/>
    <property type="molecule type" value="Genomic_DNA"/>
</dbReference>
<name>A0ACC2FDX9_DALPE</name>
<evidence type="ECO:0000313" key="2">
    <source>
        <dbReference type="Proteomes" id="UP001157502"/>
    </source>
</evidence>
<keyword evidence="2" id="KW-1185">Reference proteome</keyword>
<gene>
    <name evidence="1" type="ORF">DPEC_G00305830</name>
</gene>
<reference evidence="1" key="1">
    <citation type="submission" date="2021-05" db="EMBL/GenBank/DDBJ databases">
        <authorList>
            <person name="Pan Q."/>
            <person name="Jouanno E."/>
            <person name="Zahm M."/>
            <person name="Klopp C."/>
            <person name="Cabau C."/>
            <person name="Louis A."/>
            <person name="Berthelot C."/>
            <person name="Parey E."/>
            <person name="Roest Crollius H."/>
            <person name="Montfort J."/>
            <person name="Robinson-Rechavi M."/>
            <person name="Bouchez O."/>
            <person name="Lampietro C."/>
            <person name="Lopez Roques C."/>
            <person name="Donnadieu C."/>
            <person name="Postlethwait J."/>
            <person name="Bobe J."/>
            <person name="Dillon D."/>
            <person name="Chandos A."/>
            <person name="von Hippel F."/>
            <person name="Guiguen Y."/>
        </authorList>
    </citation>
    <scope>NUCLEOTIDE SEQUENCE</scope>
    <source>
        <strain evidence="1">YG-Jan2019</strain>
    </source>
</reference>
<proteinExistence type="predicted"/>
<accession>A0ACC2FDX9</accession>